<gene>
    <name evidence="2" type="ORF">ILEXP_LOCUS28296</name>
</gene>
<keyword evidence="3" id="KW-1185">Reference proteome</keyword>
<accession>A0ABC8SXI3</accession>
<dbReference type="AlphaFoldDB" id="A0ABC8SXI3"/>
<feature type="compositionally biased region" description="Basic and acidic residues" evidence="1">
    <location>
        <begin position="118"/>
        <end position="127"/>
    </location>
</feature>
<evidence type="ECO:0000256" key="1">
    <source>
        <dbReference type="SAM" id="MobiDB-lite"/>
    </source>
</evidence>
<feature type="region of interest" description="Disordered" evidence="1">
    <location>
        <begin position="94"/>
        <end position="127"/>
    </location>
</feature>
<dbReference type="EMBL" id="CAUOFW020003389">
    <property type="protein sequence ID" value="CAK9159598.1"/>
    <property type="molecule type" value="Genomic_DNA"/>
</dbReference>
<comment type="caution">
    <text evidence="2">The sequence shown here is derived from an EMBL/GenBank/DDBJ whole genome shotgun (WGS) entry which is preliminary data.</text>
</comment>
<protein>
    <submittedName>
        <fullName evidence="2">Uncharacterized protein</fullName>
    </submittedName>
</protein>
<proteinExistence type="predicted"/>
<feature type="compositionally biased region" description="Polar residues" evidence="1">
    <location>
        <begin position="106"/>
        <end position="116"/>
    </location>
</feature>
<reference evidence="2 3" key="1">
    <citation type="submission" date="2024-02" db="EMBL/GenBank/DDBJ databases">
        <authorList>
            <person name="Vignale AGUSTIN F."/>
            <person name="Sosa J E."/>
            <person name="Modenutti C."/>
        </authorList>
    </citation>
    <scope>NUCLEOTIDE SEQUENCE [LARGE SCALE GENOMIC DNA]</scope>
</reference>
<name>A0ABC8SXI3_9AQUA</name>
<dbReference type="Proteomes" id="UP001642360">
    <property type="component" value="Unassembled WGS sequence"/>
</dbReference>
<evidence type="ECO:0000313" key="2">
    <source>
        <dbReference type="EMBL" id="CAK9159598.1"/>
    </source>
</evidence>
<evidence type="ECO:0000313" key="3">
    <source>
        <dbReference type="Proteomes" id="UP001642360"/>
    </source>
</evidence>
<sequence length="127" mass="13952">MEAKPSTSSSCSCFHFLPSPPHPPAREKSTCCNKVIEFACSACLLCVCCPISAVWCCMKQPCKIGRILVQHARHNACCGLGKRIHAAYTSFSDIDSDVDKGKGQPHSKSLGSVKNRMTQRELDDFKF</sequence>
<organism evidence="2 3">
    <name type="scientific">Ilex paraguariensis</name>
    <name type="common">yerba mate</name>
    <dbReference type="NCBI Taxonomy" id="185542"/>
    <lineage>
        <taxon>Eukaryota</taxon>
        <taxon>Viridiplantae</taxon>
        <taxon>Streptophyta</taxon>
        <taxon>Embryophyta</taxon>
        <taxon>Tracheophyta</taxon>
        <taxon>Spermatophyta</taxon>
        <taxon>Magnoliopsida</taxon>
        <taxon>eudicotyledons</taxon>
        <taxon>Gunneridae</taxon>
        <taxon>Pentapetalae</taxon>
        <taxon>asterids</taxon>
        <taxon>campanulids</taxon>
        <taxon>Aquifoliales</taxon>
        <taxon>Aquifoliaceae</taxon>
        <taxon>Ilex</taxon>
    </lineage>
</organism>